<evidence type="ECO:0000313" key="2">
    <source>
        <dbReference type="Proteomes" id="UP001234297"/>
    </source>
</evidence>
<organism evidence="1 2">
    <name type="scientific">Persea americana</name>
    <name type="common">Avocado</name>
    <dbReference type="NCBI Taxonomy" id="3435"/>
    <lineage>
        <taxon>Eukaryota</taxon>
        <taxon>Viridiplantae</taxon>
        <taxon>Streptophyta</taxon>
        <taxon>Embryophyta</taxon>
        <taxon>Tracheophyta</taxon>
        <taxon>Spermatophyta</taxon>
        <taxon>Magnoliopsida</taxon>
        <taxon>Magnoliidae</taxon>
        <taxon>Laurales</taxon>
        <taxon>Lauraceae</taxon>
        <taxon>Persea</taxon>
    </lineage>
</organism>
<proteinExistence type="predicted"/>
<keyword evidence="2" id="KW-1185">Reference proteome</keyword>
<accession>A0ACC2M7P6</accession>
<sequence>MAHTRMEIGLVLALVTMLWTGAAAQSSCTTALISLSPCLNYIQGNSSTPSSSCCSQLESVVQSSPQCLCNVLNGGSSSFGVTVNQTQALALPVACKVQTPPASQCKGASGPTTSPAADSPAGTPTTTTSGGGSKAVPTTGGNSSDGSTTTLPISILFTLLFIAAYASTLTSF</sequence>
<reference evidence="1 2" key="1">
    <citation type="journal article" date="2022" name="Hortic Res">
        <title>A haplotype resolved chromosomal level avocado genome allows analysis of novel avocado genes.</title>
        <authorList>
            <person name="Nath O."/>
            <person name="Fletcher S.J."/>
            <person name="Hayward A."/>
            <person name="Shaw L.M."/>
            <person name="Masouleh A.K."/>
            <person name="Furtado A."/>
            <person name="Henry R.J."/>
            <person name="Mitter N."/>
        </authorList>
    </citation>
    <scope>NUCLEOTIDE SEQUENCE [LARGE SCALE GENOMIC DNA]</scope>
    <source>
        <strain evidence="2">cv. Hass</strain>
    </source>
</reference>
<gene>
    <name evidence="1" type="ORF">MRB53_018384</name>
</gene>
<dbReference type="EMBL" id="CM056813">
    <property type="protein sequence ID" value="KAJ8641690.1"/>
    <property type="molecule type" value="Genomic_DNA"/>
</dbReference>
<evidence type="ECO:0000313" key="1">
    <source>
        <dbReference type="EMBL" id="KAJ8641690.1"/>
    </source>
</evidence>
<dbReference type="Proteomes" id="UP001234297">
    <property type="component" value="Chromosome 5"/>
</dbReference>
<name>A0ACC2M7P6_PERAE</name>
<comment type="caution">
    <text evidence="1">The sequence shown here is derived from an EMBL/GenBank/DDBJ whole genome shotgun (WGS) entry which is preliminary data.</text>
</comment>
<protein>
    <submittedName>
        <fullName evidence="1">Uncharacterized protein</fullName>
    </submittedName>
</protein>